<dbReference type="EMBL" id="JAESVG020000010">
    <property type="protein sequence ID" value="KAG8623056.1"/>
    <property type="molecule type" value="Genomic_DNA"/>
</dbReference>
<proteinExistence type="predicted"/>
<comment type="caution">
    <text evidence="1">The sequence shown here is derived from an EMBL/GenBank/DDBJ whole genome shotgun (WGS) entry which is preliminary data.</text>
</comment>
<dbReference type="OrthoDB" id="10514716at2759"/>
<dbReference type="AlphaFoldDB" id="A0A8K0PB58"/>
<sequence>MSLVEIQPQDLFSLPASAYVDFFESPQHTDPAASETAAVPVVYLRPITSSSIVHRFADVAIERILSSHPSILPTDHDFAIIVDLFTINEAGLTRMKRQLNICLDDRIAGQIAAAAVVQLRQFGVVSALQNIAVFLQARRPCVPPTEVVSWWIDQWPHKYGFLGLENERMTVPKAAVLLRRSRNIRKRGKLVDTYPDIGMKLCQPCYVRWRDRSRLHLKIGVHIPPTYEFKCQHPNCKLADKRQAPKWYFPDDESDFAGKVLCLICYTSTRTCKPFKYKESVTNALHPVSSQDTTRGNAGGYEVYCTINMGILSTKQTRLSRICTIVGWASTRLMSTSIPPVPELEVSRLFEDRVQRAQSYLADLEDPEDD</sequence>
<organism evidence="1 2">
    <name type="scientific">Elsinoe batatas</name>
    <dbReference type="NCBI Taxonomy" id="2601811"/>
    <lineage>
        <taxon>Eukaryota</taxon>
        <taxon>Fungi</taxon>
        <taxon>Dikarya</taxon>
        <taxon>Ascomycota</taxon>
        <taxon>Pezizomycotina</taxon>
        <taxon>Dothideomycetes</taxon>
        <taxon>Dothideomycetidae</taxon>
        <taxon>Myriangiales</taxon>
        <taxon>Elsinoaceae</taxon>
        <taxon>Elsinoe</taxon>
    </lineage>
</organism>
<dbReference type="Proteomes" id="UP000809789">
    <property type="component" value="Unassembled WGS sequence"/>
</dbReference>
<keyword evidence="2" id="KW-1185">Reference proteome</keyword>
<evidence type="ECO:0000313" key="1">
    <source>
        <dbReference type="EMBL" id="KAG8623056.1"/>
    </source>
</evidence>
<reference evidence="1" key="1">
    <citation type="submission" date="2021-07" db="EMBL/GenBank/DDBJ databases">
        <title>Elsinoe batatas strain:CRI-CJ2 Genome sequencing and assembly.</title>
        <authorList>
            <person name="Huang L."/>
        </authorList>
    </citation>
    <scope>NUCLEOTIDE SEQUENCE</scope>
    <source>
        <strain evidence="1">CRI-CJ2</strain>
    </source>
</reference>
<name>A0A8K0PB58_9PEZI</name>
<accession>A0A8K0PB58</accession>
<evidence type="ECO:0000313" key="2">
    <source>
        <dbReference type="Proteomes" id="UP000809789"/>
    </source>
</evidence>
<protein>
    <submittedName>
        <fullName evidence="1">Uncharacterized protein</fullName>
    </submittedName>
</protein>
<gene>
    <name evidence="1" type="ORF">KVT40_008032</name>
</gene>